<comment type="caution">
    <text evidence="2">The sequence shown here is derived from an EMBL/GenBank/DDBJ whole genome shotgun (WGS) entry which is preliminary data.</text>
</comment>
<proteinExistence type="predicted"/>
<dbReference type="InterPro" id="IPR032710">
    <property type="entry name" value="NTF2-like_dom_sf"/>
</dbReference>
<dbReference type="SUPFAM" id="SSF54427">
    <property type="entry name" value="NTF2-like"/>
    <property type="match status" value="1"/>
</dbReference>
<evidence type="ECO:0000313" key="3">
    <source>
        <dbReference type="Proteomes" id="UP001209885"/>
    </source>
</evidence>
<dbReference type="PROSITE" id="PS51257">
    <property type="entry name" value="PROKAR_LIPOPROTEIN"/>
    <property type="match status" value="1"/>
</dbReference>
<name>A0ABT3RV67_9BACT</name>
<keyword evidence="3" id="KW-1185">Reference proteome</keyword>
<dbReference type="RefSeq" id="WP_266058125.1">
    <property type="nucleotide sequence ID" value="NZ_JAPFQN010000010.1"/>
</dbReference>
<dbReference type="Proteomes" id="UP001209885">
    <property type="component" value="Unassembled WGS sequence"/>
</dbReference>
<sequence>MKKLTNKLVYITGLMISTLLLISCSEPNNDNGDTETTANQEVVEEETPMLEAASEEYADIVKEQFDLLSNFDFDAFGNHLADDVKWYWPDGNADSRTTISGKENLINWWKEWKETSGAQSLSFTNHSLLPLKINEGNNYYNVKGTGVLAYNDINLTLGEKSNSTRQHVVFMFNDNKKITHAFLYYDRTGFAEITDVELSQSDE</sequence>
<dbReference type="Gene3D" id="3.10.450.50">
    <property type="match status" value="1"/>
</dbReference>
<dbReference type="EMBL" id="JAPFQN010000010">
    <property type="protein sequence ID" value="MCX2745530.1"/>
    <property type="molecule type" value="Genomic_DNA"/>
</dbReference>
<dbReference type="Pfam" id="PF12680">
    <property type="entry name" value="SnoaL_2"/>
    <property type="match status" value="1"/>
</dbReference>
<dbReference type="InterPro" id="IPR037401">
    <property type="entry name" value="SnoaL-like"/>
</dbReference>
<evidence type="ECO:0000259" key="1">
    <source>
        <dbReference type="Pfam" id="PF12680"/>
    </source>
</evidence>
<feature type="domain" description="SnoaL-like" evidence="1">
    <location>
        <begin position="61"/>
        <end position="179"/>
    </location>
</feature>
<evidence type="ECO:0000313" key="2">
    <source>
        <dbReference type="EMBL" id="MCX2745530.1"/>
    </source>
</evidence>
<protein>
    <submittedName>
        <fullName evidence="2">Nuclear transport factor 2 family protein</fullName>
    </submittedName>
</protein>
<organism evidence="2 3">
    <name type="scientific">Mangrovivirga halotolerans</name>
    <dbReference type="NCBI Taxonomy" id="2993936"/>
    <lineage>
        <taxon>Bacteria</taxon>
        <taxon>Pseudomonadati</taxon>
        <taxon>Bacteroidota</taxon>
        <taxon>Cytophagia</taxon>
        <taxon>Cytophagales</taxon>
        <taxon>Mangrovivirgaceae</taxon>
        <taxon>Mangrovivirga</taxon>
    </lineage>
</organism>
<accession>A0ABT3RV67</accession>
<reference evidence="2 3" key="1">
    <citation type="submission" date="2022-11" db="EMBL/GenBank/DDBJ databases">
        <title>The characterization of three novel Bacteroidetes species and genomic analysis of their roles in tidal elemental geochemical cycles.</title>
        <authorList>
            <person name="Ma K."/>
        </authorList>
    </citation>
    <scope>NUCLEOTIDE SEQUENCE [LARGE SCALE GENOMIC DNA]</scope>
    <source>
        <strain evidence="2 3">M17</strain>
    </source>
</reference>
<gene>
    <name evidence="2" type="ORF">OO013_16740</name>
</gene>